<dbReference type="InterPro" id="IPR025736">
    <property type="entry name" value="PucR_C-HTH_dom"/>
</dbReference>
<protein>
    <submittedName>
        <fullName evidence="3">PucR family transcriptional regulator</fullName>
    </submittedName>
</protein>
<keyword evidence="4" id="KW-1185">Reference proteome</keyword>
<dbReference type="Pfam" id="PF13556">
    <property type="entry name" value="HTH_30"/>
    <property type="match status" value="1"/>
</dbReference>
<dbReference type="InterPro" id="IPR042070">
    <property type="entry name" value="PucR_C-HTH_sf"/>
</dbReference>
<accession>A0ABX1G0Z7</accession>
<dbReference type="RefSeq" id="WP_168150393.1">
    <property type="nucleotide sequence ID" value="NZ_JAAWVT010000001.1"/>
</dbReference>
<evidence type="ECO:0000313" key="3">
    <source>
        <dbReference type="EMBL" id="NKG19441.1"/>
    </source>
</evidence>
<dbReference type="InterPro" id="IPR025751">
    <property type="entry name" value="RsbRD_N_dom"/>
</dbReference>
<dbReference type="Pfam" id="PF14361">
    <property type="entry name" value="RsbRD_N"/>
    <property type="match status" value="1"/>
</dbReference>
<evidence type="ECO:0000259" key="1">
    <source>
        <dbReference type="Pfam" id="PF13556"/>
    </source>
</evidence>
<dbReference type="PANTHER" id="PTHR33744">
    <property type="entry name" value="CARBOHYDRATE DIACID REGULATOR"/>
    <property type="match status" value="1"/>
</dbReference>
<sequence>MRWTALLDRLDVGKLTHEFVQRLSTIPSYASSPLPVSEIMRTGGASFEALIVAMKVEHDEPDSLRERDAISLDVGVTRARAGVPIEALMTAIRLDFSILWEAITSLARTEDALLLVRHTARVWEVVDSYAGETQRAYVREAARIQAEAASKRQEYLATLFSERNLSATALERIAQELGQPLDTRYVVVAALREQIPALRLALANERASNKVYTYSVSDALIVFYPAETRAGSESLRLSARVEKLSCGVVSELCTLEDIGQASQVARALANLLDPAEEGAMTWSRGWARMARLALAEAGAPGLGEVDRALEQCGTTERRRLTEAVHAYLRTGSVAHAADELFCHRNTLMNRLKRFATLTGVDPTIPLQAARLVVGWS</sequence>
<feature type="domain" description="PucR C-terminal helix-turn-helix" evidence="1">
    <location>
        <begin position="320"/>
        <end position="372"/>
    </location>
</feature>
<reference evidence="3 4" key="1">
    <citation type="submission" date="2020-04" db="EMBL/GenBank/DDBJ databases">
        <title>Paeniglutamicibacter sp. ANT13_2, a novel actinomycete isolated from sediment in Antarctica.</title>
        <authorList>
            <person name="Sakdapetsiri C."/>
            <person name="Pinyakong O."/>
        </authorList>
    </citation>
    <scope>NUCLEOTIDE SEQUENCE [LARGE SCALE GENOMIC DNA]</scope>
    <source>
        <strain evidence="3 4">ANT13_2</strain>
    </source>
</reference>
<evidence type="ECO:0000259" key="2">
    <source>
        <dbReference type="Pfam" id="PF14361"/>
    </source>
</evidence>
<dbReference type="EMBL" id="JAAWVT010000001">
    <property type="protein sequence ID" value="NKG19441.1"/>
    <property type="molecule type" value="Genomic_DNA"/>
</dbReference>
<dbReference type="PANTHER" id="PTHR33744:SF1">
    <property type="entry name" value="DNA-BINDING TRANSCRIPTIONAL ACTIVATOR ADER"/>
    <property type="match status" value="1"/>
</dbReference>
<dbReference type="Gene3D" id="1.10.10.2840">
    <property type="entry name" value="PucR C-terminal helix-turn-helix domain"/>
    <property type="match status" value="1"/>
</dbReference>
<name>A0ABX1G0Z7_9MICC</name>
<proteinExistence type="predicted"/>
<dbReference type="InterPro" id="IPR051448">
    <property type="entry name" value="CdaR-like_regulators"/>
</dbReference>
<evidence type="ECO:0000313" key="4">
    <source>
        <dbReference type="Proteomes" id="UP000746595"/>
    </source>
</evidence>
<gene>
    <name evidence="3" type="ORF">HED64_01805</name>
</gene>
<comment type="caution">
    <text evidence="3">The sequence shown here is derived from an EMBL/GenBank/DDBJ whole genome shotgun (WGS) entry which is preliminary data.</text>
</comment>
<organism evidence="3 4">
    <name type="scientific">Paeniglutamicibacter terrestris</name>
    <dbReference type="NCBI Taxonomy" id="2723403"/>
    <lineage>
        <taxon>Bacteria</taxon>
        <taxon>Bacillati</taxon>
        <taxon>Actinomycetota</taxon>
        <taxon>Actinomycetes</taxon>
        <taxon>Micrococcales</taxon>
        <taxon>Micrococcaceae</taxon>
        <taxon>Paeniglutamicibacter</taxon>
    </lineage>
</organism>
<dbReference type="Proteomes" id="UP000746595">
    <property type="component" value="Unassembled WGS sequence"/>
</dbReference>
<feature type="domain" description="RsbT co-antagonist protein RsbRD N-terminal" evidence="2">
    <location>
        <begin position="24"/>
        <end position="151"/>
    </location>
</feature>